<organism evidence="1 2">
    <name type="scientific">Ranatra chinensis</name>
    <dbReference type="NCBI Taxonomy" id="642074"/>
    <lineage>
        <taxon>Eukaryota</taxon>
        <taxon>Metazoa</taxon>
        <taxon>Ecdysozoa</taxon>
        <taxon>Arthropoda</taxon>
        <taxon>Hexapoda</taxon>
        <taxon>Insecta</taxon>
        <taxon>Pterygota</taxon>
        <taxon>Neoptera</taxon>
        <taxon>Paraneoptera</taxon>
        <taxon>Hemiptera</taxon>
        <taxon>Heteroptera</taxon>
        <taxon>Panheteroptera</taxon>
        <taxon>Nepomorpha</taxon>
        <taxon>Nepidae</taxon>
        <taxon>Ranatrinae</taxon>
        <taxon>Ranatra</taxon>
    </lineage>
</organism>
<evidence type="ECO:0000313" key="1">
    <source>
        <dbReference type="EMBL" id="KAL1116197.1"/>
    </source>
</evidence>
<protein>
    <submittedName>
        <fullName evidence="1">Uncharacterized protein</fullName>
    </submittedName>
</protein>
<keyword evidence="2" id="KW-1185">Reference proteome</keyword>
<dbReference type="AlphaFoldDB" id="A0ABD0XY69"/>
<accession>A0ABD0XY69</accession>
<comment type="caution">
    <text evidence="1">The sequence shown here is derived from an EMBL/GenBank/DDBJ whole genome shotgun (WGS) entry which is preliminary data.</text>
</comment>
<gene>
    <name evidence="1" type="ORF">AAG570_005692</name>
</gene>
<dbReference type="Proteomes" id="UP001558652">
    <property type="component" value="Unassembled WGS sequence"/>
</dbReference>
<evidence type="ECO:0000313" key="2">
    <source>
        <dbReference type="Proteomes" id="UP001558652"/>
    </source>
</evidence>
<reference evidence="1 2" key="1">
    <citation type="submission" date="2024-07" db="EMBL/GenBank/DDBJ databases">
        <title>Chromosome-level genome assembly of the water stick insect Ranatra chinensis (Heteroptera: Nepidae).</title>
        <authorList>
            <person name="Liu X."/>
        </authorList>
    </citation>
    <scope>NUCLEOTIDE SEQUENCE [LARGE SCALE GENOMIC DNA]</scope>
    <source>
        <strain evidence="1">Cailab_2021Rc</strain>
        <tissue evidence="1">Muscle</tissue>
    </source>
</reference>
<proteinExistence type="predicted"/>
<name>A0ABD0XY69_9HEMI</name>
<sequence length="178" mass="19860">MVKTIGTPNKSVTRKVFASKADMESQIPNRFLHELSRRYPSSTPGGSTGMRAAMLNNIKEQRMTSTYKACFGGGGLVGQDIWLERAPGLAGKPPLKPPVRLPNEPYMAHAFNPISAGGPQIHEKIKKIEPLKKKEKPLPKPTTEYRQNIDGTAAYMMRKRVLTQYPIEVKRITTLDDN</sequence>
<dbReference type="EMBL" id="JBFDAA010000018">
    <property type="protein sequence ID" value="KAL1116197.1"/>
    <property type="molecule type" value="Genomic_DNA"/>
</dbReference>